<dbReference type="Pfam" id="PF13493">
    <property type="entry name" value="DUF4118"/>
    <property type="match status" value="1"/>
</dbReference>
<dbReference type="PRINTS" id="PR00344">
    <property type="entry name" value="BCTRLSENSOR"/>
</dbReference>
<feature type="transmembrane region" description="Helical" evidence="13">
    <location>
        <begin position="57"/>
        <end position="73"/>
    </location>
</feature>
<dbReference type="Gene3D" id="3.30.450.40">
    <property type="match status" value="1"/>
</dbReference>
<dbReference type="SUPFAM" id="SSF47384">
    <property type="entry name" value="Homodimeric domain of signal transducing histidine kinase"/>
    <property type="match status" value="1"/>
</dbReference>
<evidence type="ECO:0000256" key="9">
    <source>
        <dbReference type="ARBA" id="ARBA00022840"/>
    </source>
</evidence>
<dbReference type="PROSITE" id="PS50109">
    <property type="entry name" value="HIS_KIN"/>
    <property type="match status" value="1"/>
</dbReference>
<proteinExistence type="predicted"/>
<dbReference type="SUPFAM" id="SSF55874">
    <property type="entry name" value="ATPase domain of HSP90 chaperone/DNA topoisomerase II/histidine kinase"/>
    <property type="match status" value="1"/>
</dbReference>
<organism evidence="15 16">
    <name type="scientific">Mesoterricola silvestris</name>
    <dbReference type="NCBI Taxonomy" id="2927979"/>
    <lineage>
        <taxon>Bacteria</taxon>
        <taxon>Pseudomonadati</taxon>
        <taxon>Acidobacteriota</taxon>
        <taxon>Holophagae</taxon>
        <taxon>Holophagales</taxon>
        <taxon>Holophagaceae</taxon>
        <taxon>Mesoterricola</taxon>
    </lineage>
</organism>
<feature type="domain" description="Histidine kinase" evidence="14">
    <location>
        <begin position="270"/>
        <end position="483"/>
    </location>
</feature>
<evidence type="ECO:0000256" key="1">
    <source>
        <dbReference type="ARBA" id="ARBA00000085"/>
    </source>
</evidence>
<evidence type="ECO:0000256" key="4">
    <source>
        <dbReference type="ARBA" id="ARBA00022553"/>
    </source>
</evidence>
<dbReference type="AlphaFoldDB" id="A0AA48GHD3"/>
<keyword evidence="10 13" id="KW-1133">Transmembrane helix</keyword>
<comment type="catalytic activity">
    <reaction evidence="1">
        <text>ATP + protein L-histidine = ADP + protein N-phospho-L-histidine.</text>
        <dbReference type="EC" id="2.7.13.3"/>
    </reaction>
</comment>
<dbReference type="InterPro" id="IPR036890">
    <property type="entry name" value="HATPase_C_sf"/>
</dbReference>
<dbReference type="InterPro" id="IPR029016">
    <property type="entry name" value="GAF-like_dom_sf"/>
</dbReference>
<keyword evidence="11" id="KW-0902">Two-component regulatory system</keyword>
<keyword evidence="12 13" id="KW-0472">Membrane</keyword>
<dbReference type="InterPro" id="IPR052023">
    <property type="entry name" value="Histidine_kinase_KdpD"/>
</dbReference>
<keyword evidence="7" id="KW-0547">Nucleotide-binding</keyword>
<dbReference type="EC" id="2.7.13.3" evidence="3"/>
<dbReference type="Pfam" id="PF00512">
    <property type="entry name" value="HisKA"/>
    <property type="match status" value="1"/>
</dbReference>
<evidence type="ECO:0000256" key="12">
    <source>
        <dbReference type="ARBA" id="ARBA00023136"/>
    </source>
</evidence>
<dbReference type="InterPro" id="IPR003594">
    <property type="entry name" value="HATPase_dom"/>
</dbReference>
<evidence type="ECO:0000313" key="16">
    <source>
        <dbReference type="Proteomes" id="UP001238179"/>
    </source>
</evidence>
<evidence type="ECO:0000256" key="2">
    <source>
        <dbReference type="ARBA" id="ARBA00004141"/>
    </source>
</evidence>
<protein>
    <recommendedName>
        <fullName evidence="3">histidine kinase</fullName>
        <ecNumber evidence="3">2.7.13.3</ecNumber>
    </recommendedName>
</protein>
<dbReference type="Proteomes" id="UP001238179">
    <property type="component" value="Chromosome"/>
</dbReference>
<dbReference type="SMART" id="SM00387">
    <property type="entry name" value="HATPase_c"/>
    <property type="match status" value="1"/>
</dbReference>
<accession>A0AA48GHD3</accession>
<dbReference type="FunFam" id="1.10.287.130:FF:000001">
    <property type="entry name" value="Two-component sensor histidine kinase"/>
    <property type="match status" value="1"/>
</dbReference>
<dbReference type="KEGG" id="msil:METEAL_20700"/>
<dbReference type="Gene3D" id="3.30.565.10">
    <property type="entry name" value="Histidine kinase-like ATPase, C-terminal domain"/>
    <property type="match status" value="1"/>
</dbReference>
<comment type="subcellular location">
    <subcellularLocation>
        <location evidence="2">Membrane</location>
        <topology evidence="2">Multi-pass membrane protein</topology>
    </subcellularLocation>
</comment>
<dbReference type="GO" id="GO:0005886">
    <property type="term" value="C:plasma membrane"/>
    <property type="evidence" value="ECO:0007669"/>
    <property type="project" value="TreeGrafter"/>
</dbReference>
<dbReference type="InterPro" id="IPR003661">
    <property type="entry name" value="HisK_dim/P_dom"/>
</dbReference>
<evidence type="ECO:0000256" key="5">
    <source>
        <dbReference type="ARBA" id="ARBA00022679"/>
    </source>
</evidence>
<name>A0AA48GHD3_9BACT</name>
<dbReference type="PANTHER" id="PTHR45569">
    <property type="entry name" value="SENSOR PROTEIN KDPD"/>
    <property type="match status" value="1"/>
</dbReference>
<feature type="transmembrane region" description="Helical" evidence="13">
    <location>
        <begin position="32"/>
        <end position="50"/>
    </location>
</feature>
<dbReference type="Gene3D" id="1.20.120.620">
    <property type="entry name" value="Backbone structure of the membrane domain of e. Coli histidine kinase receptor kdpd"/>
    <property type="match status" value="1"/>
</dbReference>
<dbReference type="InterPro" id="IPR004358">
    <property type="entry name" value="Sig_transdc_His_kin-like_C"/>
</dbReference>
<dbReference type="SMART" id="SM00388">
    <property type="entry name" value="HisKA"/>
    <property type="match status" value="1"/>
</dbReference>
<sequence length="492" mass="52883">MTPPGTPRWTWFAAAGAVAATTACCFLADRYLQLADLVVLYMLCITVVATRFEKGPAFLAAALSVACLDYFFIKPYLTFSVHDTRYLGTFGMMMGVGWIVGHLAGRIRTQAREAQERERHTTALYRLGGILAEGGDAAAIQERVEAYLGRELGGPVLILLPGPGGELQAREGLNPDERGVAQWTLANREASGAGTPNLPGTRALFLPMGSPRRAEGVLAVFPPTRAARDLLEGMAAQVSLALGRARLASERADARIRAEQEHLRSILLSSISHDLRTPLGTITGATSTLLDPGPEATAEDRRMLLATIHQESRRLERLVDNLLDLTRLESGQVQVKKEWVPVEEIVGSALNRLEGQIEDRPVALDLRDAWIPLDPVLMEQVLQNLLDNALKFSPPGSGLDIACRAEGDSAVLTITDHGPGLEPGEEERIFEKLYRGSRSASAPGAGLGLAICRGIIQAHGGSITARSAPLGGTRVIITLPLEGVPPRLDDCP</sequence>
<dbReference type="PANTHER" id="PTHR45569:SF1">
    <property type="entry name" value="SENSOR PROTEIN KDPD"/>
    <property type="match status" value="1"/>
</dbReference>
<evidence type="ECO:0000259" key="14">
    <source>
        <dbReference type="PROSITE" id="PS50109"/>
    </source>
</evidence>
<evidence type="ECO:0000256" key="7">
    <source>
        <dbReference type="ARBA" id="ARBA00022741"/>
    </source>
</evidence>
<keyword evidence="6 13" id="KW-0812">Transmembrane</keyword>
<dbReference type="CDD" id="cd00082">
    <property type="entry name" value="HisKA"/>
    <property type="match status" value="1"/>
</dbReference>
<dbReference type="Pfam" id="PF02518">
    <property type="entry name" value="HATPase_c"/>
    <property type="match status" value="1"/>
</dbReference>
<keyword evidence="9" id="KW-0067">ATP-binding</keyword>
<dbReference type="GO" id="GO:0000155">
    <property type="term" value="F:phosphorelay sensor kinase activity"/>
    <property type="evidence" value="ECO:0007669"/>
    <property type="project" value="InterPro"/>
</dbReference>
<gene>
    <name evidence="15" type="ORF">METEAL_20700</name>
</gene>
<dbReference type="InterPro" id="IPR005467">
    <property type="entry name" value="His_kinase_dom"/>
</dbReference>
<keyword evidence="8" id="KW-0418">Kinase</keyword>
<dbReference type="EMBL" id="AP027080">
    <property type="protein sequence ID" value="BDU72896.1"/>
    <property type="molecule type" value="Genomic_DNA"/>
</dbReference>
<dbReference type="FunFam" id="3.30.565.10:FF:000006">
    <property type="entry name" value="Sensor histidine kinase WalK"/>
    <property type="match status" value="1"/>
</dbReference>
<dbReference type="GO" id="GO:0005524">
    <property type="term" value="F:ATP binding"/>
    <property type="evidence" value="ECO:0007669"/>
    <property type="project" value="UniProtKB-KW"/>
</dbReference>
<dbReference type="InterPro" id="IPR038318">
    <property type="entry name" value="KdpD_sf"/>
</dbReference>
<reference evidence="16" key="1">
    <citation type="journal article" date="2023" name="Int. J. Syst. Evol. Microbiol.">
        <title>Mesoterricola silvestris gen. nov., sp. nov., Mesoterricola sediminis sp. nov., Geothrix oryzae sp. nov., Geothrix edaphica sp. nov., Geothrix rubra sp. nov., and Geothrix limicola sp. nov., six novel members of Acidobacteriota isolated from soils.</title>
        <authorList>
            <person name="Itoh H."/>
            <person name="Sugisawa Y."/>
            <person name="Mise K."/>
            <person name="Xu Z."/>
            <person name="Kuniyasu M."/>
            <person name="Ushijima N."/>
            <person name="Kawano K."/>
            <person name="Kobayashi E."/>
            <person name="Shiratori Y."/>
            <person name="Masuda Y."/>
            <person name="Senoo K."/>
        </authorList>
    </citation>
    <scope>NUCLEOTIDE SEQUENCE [LARGE SCALE GENOMIC DNA]</scope>
    <source>
        <strain evidence="16">W79</strain>
    </source>
</reference>
<evidence type="ECO:0000256" key="3">
    <source>
        <dbReference type="ARBA" id="ARBA00012438"/>
    </source>
</evidence>
<keyword evidence="16" id="KW-1185">Reference proteome</keyword>
<evidence type="ECO:0000313" key="15">
    <source>
        <dbReference type="EMBL" id="BDU72896.1"/>
    </source>
</evidence>
<dbReference type="InterPro" id="IPR025201">
    <property type="entry name" value="KdpD_TM"/>
</dbReference>
<evidence type="ECO:0000256" key="13">
    <source>
        <dbReference type="SAM" id="Phobius"/>
    </source>
</evidence>
<feature type="transmembrane region" description="Helical" evidence="13">
    <location>
        <begin position="85"/>
        <end position="105"/>
    </location>
</feature>
<dbReference type="RefSeq" id="WP_316415810.1">
    <property type="nucleotide sequence ID" value="NZ_AP027080.1"/>
</dbReference>
<dbReference type="CDD" id="cd00075">
    <property type="entry name" value="HATPase"/>
    <property type="match status" value="1"/>
</dbReference>
<evidence type="ECO:0000256" key="11">
    <source>
        <dbReference type="ARBA" id="ARBA00023012"/>
    </source>
</evidence>
<dbReference type="InterPro" id="IPR036097">
    <property type="entry name" value="HisK_dim/P_sf"/>
</dbReference>
<evidence type="ECO:0000256" key="6">
    <source>
        <dbReference type="ARBA" id="ARBA00022692"/>
    </source>
</evidence>
<keyword evidence="4" id="KW-0597">Phosphoprotein</keyword>
<dbReference type="Gene3D" id="1.10.287.130">
    <property type="match status" value="1"/>
</dbReference>
<evidence type="ECO:0000256" key="8">
    <source>
        <dbReference type="ARBA" id="ARBA00022777"/>
    </source>
</evidence>
<evidence type="ECO:0000256" key="10">
    <source>
        <dbReference type="ARBA" id="ARBA00022989"/>
    </source>
</evidence>
<keyword evidence="5" id="KW-0808">Transferase</keyword>